<dbReference type="Proteomes" id="UP000504640">
    <property type="component" value="Unplaced"/>
</dbReference>
<proteinExistence type="predicted"/>
<keyword evidence="2" id="KW-0732">Signal</keyword>
<dbReference type="RefSeq" id="XP_032102648.1">
    <property type="nucleotide sequence ID" value="XM_032246757.1"/>
</dbReference>
<accession>A0A6J3FAI2</accession>
<sequence>MFLQRAADLPVPGPLLLPFRILALLSLALGSVSGELGDPVTSPLPLKWLVGADQTRPHERPALPPPPLPADTSWPPAKNSRSQGDYGFSGPPLHVQAGIKEAEVGPDRLDIMLFTETAHFVVNFLLSRRPRATTPHRLDKELCFWGSRGPVLPVSAARRSVGDYWLSPQRRHPPGAAWRWPARKLLLLPGDTGLADVPSASWPSCYGARPRLTWKHRWQNINYYFLGKRKRHLVPLRP</sequence>
<protein>
    <submittedName>
        <fullName evidence="4">Uncharacterized protein LOC116529203</fullName>
    </submittedName>
</protein>
<gene>
    <name evidence="4" type="primary">LOC116529203</name>
</gene>
<evidence type="ECO:0000256" key="1">
    <source>
        <dbReference type="SAM" id="MobiDB-lite"/>
    </source>
</evidence>
<feature type="region of interest" description="Disordered" evidence="1">
    <location>
        <begin position="56"/>
        <end position="85"/>
    </location>
</feature>
<feature type="chain" id="PRO_5026886089" evidence="2">
    <location>
        <begin position="35"/>
        <end position="238"/>
    </location>
</feature>
<keyword evidence="3" id="KW-1185">Reference proteome</keyword>
<evidence type="ECO:0000256" key="2">
    <source>
        <dbReference type="SAM" id="SignalP"/>
    </source>
</evidence>
<feature type="signal peptide" evidence="2">
    <location>
        <begin position="1"/>
        <end position="34"/>
    </location>
</feature>
<reference evidence="4" key="1">
    <citation type="submission" date="2025-08" db="UniProtKB">
        <authorList>
            <consortium name="RefSeq"/>
        </authorList>
    </citation>
    <scope>IDENTIFICATION</scope>
    <source>
        <tissue evidence="4">Blood</tissue>
    </source>
</reference>
<dbReference type="AlphaFoldDB" id="A0A6J3FAI2"/>
<evidence type="ECO:0000313" key="4">
    <source>
        <dbReference type="RefSeq" id="XP_032102648.1"/>
    </source>
</evidence>
<dbReference type="GeneID" id="116529203"/>
<evidence type="ECO:0000313" key="3">
    <source>
        <dbReference type="Proteomes" id="UP000504640"/>
    </source>
</evidence>
<organism evidence="3 4">
    <name type="scientific">Sapajus apella</name>
    <name type="common">Brown-capped capuchin</name>
    <name type="synonym">Cebus apella</name>
    <dbReference type="NCBI Taxonomy" id="9515"/>
    <lineage>
        <taxon>Eukaryota</taxon>
        <taxon>Metazoa</taxon>
        <taxon>Chordata</taxon>
        <taxon>Craniata</taxon>
        <taxon>Vertebrata</taxon>
        <taxon>Euteleostomi</taxon>
        <taxon>Mammalia</taxon>
        <taxon>Eutheria</taxon>
        <taxon>Euarchontoglires</taxon>
        <taxon>Primates</taxon>
        <taxon>Haplorrhini</taxon>
        <taxon>Platyrrhini</taxon>
        <taxon>Cebidae</taxon>
        <taxon>Cebinae</taxon>
        <taxon>Sapajus</taxon>
    </lineage>
</organism>
<name>A0A6J3FAI2_SAPAP</name>